<keyword evidence="11 16" id="KW-0472">Membrane</keyword>
<accession>A0A195B0D4</accession>
<keyword evidence="12" id="KW-1015">Disulfide bond</keyword>
<dbReference type="InterPro" id="IPR041019">
    <property type="entry name" value="TIG1_plexin"/>
</dbReference>
<evidence type="ECO:0000259" key="17">
    <source>
        <dbReference type="PROSITE" id="PS51004"/>
    </source>
</evidence>
<evidence type="ECO:0000256" key="8">
    <source>
        <dbReference type="ARBA" id="ARBA00022782"/>
    </source>
</evidence>
<evidence type="ECO:0000256" key="14">
    <source>
        <dbReference type="ARBA" id="ARBA00023180"/>
    </source>
</evidence>
<evidence type="ECO:0000256" key="13">
    <source>
        <dbReference type="ARBA" id="ARBA00023170"/>
    </source>
</evidence>
<keyword evidence="5 16" id="KW-0812">Transmembrane</keyword>
<evidence type="ECO:0000256" key="7">
    <source>
        <dbReference type="ARBA" id="ARBA00022737"/>
    </source>
</evidence>
<dbReference type="InterPro" id="IPR002909">
    <property type="entry name" value="IPT_dom"/>
</dbReference>
<dbReference type="GO" id="GO:0002116">
    <property type="term" value="C:semaphorin receptor complex"/>
    <property type="evidence" value="ECO:0007669"/>
    <property type="project" value="TreeGrafter"/>
</dbReference>
<dbReference type="InterPro" id="IPR008936">
    <property type="entry name" value="Rho_GTPase_activation_prot"/>
</dbReference>
<evidence type="ECO:0000256" key="6">
    <source>
        <dbReference type="ARBA" id="ARBA00022729"/>
    </source>
</evidence>
<dbReference type="SUPFAM" id="SSF101912">
    <property type="entry name" value="Sema domain"/>
    <property type="match status" value="1"/>
</dbReference>
<dbReference type="Pfam" id="PF18020">
    <property type="entry name" value="TIG_2"/>
    <property type="match status" value="1"/>
</dbReference>
<dbReference type="InterPro" id="IPR036352">
    <property type="entry name" value="Semap_dom_sf"/>
</dbReference>
<dbReference type="PROSITE" id="PS51004">
    <property type="entry name" value="SEMA"/>
    <property type="match status" value="1"/>
</dbReference>
<evidence type="ECO:0000256" key="5">
    <source>
        <dbReference type="ARBA" id="ARBA00022692"/>
    </source>
</evidence>
<dbReference type="SMART" id="SM00429">
    <property type="entry name" value="IPT"/>
    <property type="match status" value="4"/>
</dbReference>
<dbReference type="FunFam" id="3.10.20.90:FF:000213">
    <property type="entry name" value="Plexin A4, B"/>
    <property type="match status" value="1"/>
</dbReference>
<dbReference type="Pfam" id="PF01403">
    <property type="entry name" value="Sema"/>
    <property type="match status" value="1"/>
</dbReference>
<dbReference type="GO" id="GO:0050772">
    <property type="term" value="P:positive regulation of axonogenesis"/>
    <property type="evidence" value="ECO:0007669"/>
    <property type="project" value="TreeGrafter"/>
</dbReference>
<dbReference type="SMART" id="SM00630">
    <property type="entry name" value="Sema"/>
    <property type="match status" value="1"/>
</dbReference>
<organism evidence="18 19">
    <name type="scientific">Atta colombica</name>
    <dbReference type="NCBI Taxonomy" id="520822"/>
    <lineage>
        <taxon>Eukaryota</taxon>
        <taxon>Metazoa</taxon>
        <taxon>Ecdysozoa</taxon>
        <taxon>Arthropoda</taxon>
        <taxon>Hexapoda</taxon>
        <taxon>Insecta</taxon>
        <taxon>Pterygota</taxon>
        <taxon>Neoptera</taxon>
        <taxon>Endopterygota</taxon>
        <taxon>Hymenoptera</taxon>
        <taxon>Apocrita</taxon>
        <taxon>Aculeata</taxon>
        <taxon>Formicoidea</taxon>
        <taxon>Formicidae</taxon>
        <taxon>Myrmicinae</taxon>
        <taxon>Atta</taxon>
    </lineage>
</organism>
<dbReference type="InterPro" id="IPR015943">
    <property type="entry name" value="WD40/YVTN_repeat-like_dom_sf"/>
</dbReference>
<dbReference type="GO" id="GO:0017154">
    <property type="term" value="F:semaphorin receptor activity"/>
    <property type="evidence" value="ECO:0007669"/>
    <property type="project" value="InterPro"/>
</dbReference>
<comment type="subcellular location">
    <subcellularLocation>
        <location evidence="1">Cell membrane</location>
        <topology evidence="1">Single-pass type I membrane protein</topology>
    </subcellularLocation>
</comment>
<gene>
    <name evidence="18" type="ORF">ALC53_11626</name>
</gene>
<dbReference type="CDD" id="cd11236">
    <property type="entry name" value="Sema_plexin_like"/>
    <property type="match status" value="1"/>
</dbReference>
<dbReference type="SMART" id="SM00423">
    <property type="entry name" value="PSI"/>
    <property type="match status" value="3"/>
</dbReference>
<evidence type="ECO:0000256" key="1">
    <source>
        <dbReference type="ARBA" id="ARBA00004251"/>
    </source>
</evidence>
<feature type="transmembrane region" description="Helical" evidence="16">
    <location>
        <begin position="1292"/>
        <end position="1314"/>
    </location>
</feature>
<keyword evidence="19" id="KW-1185">Reference proteome</keyword>
<dbReference type="GO" id="GO:0030334">
    <property type="term" value="P:regulation of cell migration"/>
    <property type="evidence" value="ECO:0007669"/>
    <property type="project" value="TreeGrafter"/>
</dbReference>
<dbReference type="GO" id="GO:0097374">
    <property type="term" value="P:sensory neuron axon guidance"/>
    <property type="evidence" value="ECO:0007669"/>
    <property type="project" value="TreeGrafter"/>
</dbReference>
<evidence type="ECO:0000313" key="18">
    <source>
        <dbReference type="EMBL" id="KYM77938.1"/>
    </source>
</evidence>
<keyword evidence="10 16" id="KW-1133">Transmembrane helix</keyword>
<dbReference type="GO" id="GO:0007162">
    <property type="term" value="P:negative regulation of cell adhesion"/>
    <property type="evidence" value="ECO:0007669"/>
    <property type="project" value="TreeGrafter"/>
</dbReference>
<dbReference type="InterPro" id="IPR001627">
    <property type="entry name" value="Semap_dom"/>
</dbReference>
<dbReference type="PANTHER" id="PTHR22625:SF44">
    <property type="entry name" value="PLEXIN-B"/>
    <property type="match status" value="1"/>
</dbReference>
<dbReference type="SUPFAM" id="SSF48350">
    <property type="entry name" value="GTPase activation domain, GAP"/>
    <property type="match status" value="1"/>
</dbReference>
<evidence type="ECO:0000256" key="3">
    <source>
        <dbReference type="ARBA" id="ARBA00022473"/>
    </source>
</evidence>
<keyword evidence="7" id="KW-0677">Repeat</keyword>
<dbReference type="GO" id="GO:0120025">
    <property type="term" value="C:plasma membrane bounded cell projection"/>
    <property type="evidence" value="ECO:0007669"/>
    <property type="project" value="UniProtKB-ARBA"/>
</dbReference>
<dbReference type="Gene3D" id="3.10.20.90">
    <property type="entry name" value="Phosphatidylinositol 3-kinase Catalytic Subunit, Chain A, domain 1"/>
    <property type="match status" value="1"/>
</dbReference>
<dbReference type="InterPro" id="IPR014756">
    <property type="entry name" value="Ig_E-set"/>
</dbReference>
<dbReference type="EMBL" id="KQ976691">
    <property type="protein sequence ID" value="KYM77938.1"/>
    <property type="molecule type" value="Genomic_DNA"/>
</dbReference>
<dbReference type="FunFam" id="1.10.506.10:FF:000027">
    <property type="entry name" value="Plexin A, isoform B"/>
    <property type="match status" value="1"/>
</dbReference>
<reference evidence="18 19" key="1">
    <citation type="submission" date="2015-09" db="EMBL/GenBank/DDBJ databases">
        <title>Atta colombica WGS genome.</title>
        <authorList>
            <person name="Nygaard S."/>
            <person name="Hu H."/>
            <person name="Boomsma J."/>
            <person name="Zhang G."/>
        </authorList>
    </citation>
    <scope>NUCLEOTIDE SEQUENCE [LARGE SCALE GENOMIC DNA]</scope>
    <source>
        <strain evidence="18">Treedump-2</strain>
        <tissue evidence="18">Whole body</tissue>
    </source>
</reference>
<dbReference type="SUPFAM" id="SSF81296">
    <property type="entry name" value="E set domains"/>
    <property type="match status" value="3"/>
</dbReference>
<dbReference type="InterPro" id="IPR013548">
    <property type="entry name" value="Plexin_cytoplasmic_RasGAP_dom"/>
</dbReference>
<evidence type="ECO:0000256" key="2">
    <source>
        <dbReference type="ARBA" id="ARBA00010297"/>
    </source>
</evidence>
<dbReference type="GO" id="GO:0008045">
    <property type="term" value="P:motor neuron axon guidance"/>
    <property type="evidence" value="ECO:0007669"/>
    <property type="project" value="TreeGrafter"/>
</dbReference>
<dbReference type="Pfam" id="PF17960">
    <property type="entry name" value="TIG_plexin"/>
    <property type="match status" value="1"/>
</dbReference>
<dbReference type="STRING" id="520822.A0A195B0D4"/>
<dbReference type="CDD" id="cd12205">
    <property type="entry name" value="RasGAP_plexin"/>
    <property type="match status" value="1"/>
</dbReference>
<keyword evidence="9" id="KW-0524">Neurogenesis</keyword>
<evidence type="ECO:0000256" key="9">
    <source>
        <dbReference type="ARBA" id="ARBA00022902"/>
    </source>
</evidence>
<evidence type="ECO:0000256" key="10">
    <source>
        <dbReference type="ARBA" id="ARBA00022989"/>
    </source>
</evidence>
<dbReference type="GO" id="GO:0008360">
    <property type="term" value="P:regulation of cell shape"/>
    <property type="evidence" value="ECO:0007669"/>
    <property type="project" value="TreeGrafter"/>
</dbReference>
<evidence type="ECO:0000256" key="4">
    <source>
        <dbReference type="ARBA" id="ARBA00022475"/>
    </source>
</evidence>
<dbReference type="GO" id="GO:0005886">
    <property type="term" value="C:plasma membrane"/>
    <property type="evidence" value="ECO:0007669"/>
    <property type="project" value="UniProtKB-SubCell"/>
</dbReference>
<comment type="caution">
    <text evidence="15">Lacks conserved residue(s) required for the propagation of feature annotation.</text>
</comment>
<dbReference type="Pfam" id="PF24479">
    <property type="entry name" value="PSI_PlexinA-B"/>
    <property type="match status" value="1"/>
</dbReference>
<keyword evidence="6" id="KW-0732">Signal</keyword>
<dbReference type="Gene3D" id="2.130.10.10">
    <property type="entry name" value="YVTN repeat-like/Quinoprotein amine dehydrogenase"/>
    <property type="match status" value="1"/>
</dbReference>
<sequence>MRFLGFTQSFPKSPTVTHLQVPLPPLLHRLSFSSMSIVTWFLVILATAAIDTPASTIPPIQDNKSPHIIVQFPVGNGQRYGHFSLDANATREGALRFNHLAIDPSSGRLYGAAINRLFQLDSNLRLEEYVSTGPRLDNPQCHATGCMARDIPTSLMDNVNKLLIADVKSQMLIACGSLLQGACEKYQMSNISIKPEFIPHSVAANDENSSTYAFIGPEKYNPWEQTNILYVGTTFTNKGDYRHDVPAISSRNLDNLEFAEYTFNKQSIVYIDVKYRDHFLVKYVYGFNASDYAYFVLVQKQSYLPEQEELGYISRLARSCISDPNYDSYTEVTLQCTVDLGDGKQHHYNLVQDAKVAAAGSDLAMQLGISVGDPVFVSVFSPSRGITNEPLSRSAVCIYSLQDIETKFNENIHMCFNGSIKYRNMGYVSGPIQDGKCPTAGTTGNILNFCEVGLKISGVSPITGQAILHFPDTFISSVTIANTESHTVAFFGTNDGVLKKVLLSGVEAFVYESVTIDKGQKLLPDTLISPDGEYIYVLSNSKISKVKVEHCNGYTNCSSCLDAKDPYCGWCSLEKRCTVRGDCQKASHSSPRWLSLGTGQQCIDFEQVLPDRMPINQMTTVQLTIRTLPELPTGANYKCVFGNAEPIDALMTGFGLSCPTPPVVERPSIPEGADHVLVPLSVRSSETNKDFVSRNFAFFDCSRHTVCTECVKSQWACSWCVYDNKCTHNTSCQGIISGENQNQANLAAHGAQYCPRFMERKEPLMLPNSVPKEIVLEVENLPHPQVGHSGFQCIVSIEGANLKVQARVDSSRFIVCDKTVYSYEEVSGEYEAEVTVVWNTNHHVDKTTIILYKCEVLGSHREHADCSLCVTRDTRFECTWCGNSCVYRHSCLQSPFTECPKPRIDMIKPLSGPIEGGTLVTIEGSNLGLKESDVEGKIHIGNTPCTLVDYEVSVRIVCRTGRHEATDAASVVVGNDAGYTESAVLFNYKDIRLSGVYPSVGPQSGGTQLAITGKYLNIGSTISAYLDELPCHVNATQASSTRLTCVTSKSGRVRRIHRLTLSIDGANRTLMDNPYNYTHDPTIMEIKPLRSFASGGRMITVHGTNLDTIQKPEMEVYFDNEQLPVNRTVCTVLNPTQMECPSPSVAKRFVSIRRSERSATTSTLESVRDLEKQSLRNRLLYVEDPTFFPFPRNVKLYKGDTLVIEGENLNYASDESDVNVTVGIMPCNVTSLALTQLVCTPPDQQPADTDELGIKTESGLPLVVVRVGRSLRFPIGYLRYEVIKSYPIPPEAIAGIAAGTFGLIFLFVLVLVIYRRKSTQAEREYKRIQIQMDTLESNVRMECKQAFAELQTDMTDLTADLESSGIPTLDHKNYIMKVFFPGVIDHPILNDPRSRSNISRTNYDAAMIQFEQLVNNKYFVLTFIETLEAQKDFNIRDKVNVASLLMVVLMGKMEYATDILMNLLLRLIDKAVNTKHPQLMLRRTESVVEKMLTNWMALCMYNYLKDYAGSSLFLLFKAIKHQIEKGPVDVITHDARYSLSEERLLREQIEHTIVTLHVVQDDLDEKIQCKVLDCDTISQVKSKILDALYKNTPFSLRPSVHDVDLEWRHGRGGHLTLQDEDLTTKCCGEWKKINTLAHYGVKESAVMSLIPRQNDGFSVAGLYFDSQHSPPIITANGDVESAHGGNQRLYHLVRPIEDVHYPPGLGFTGSSKHHHPERTHKAIPEIFLTRLLSTKGTVQKFVDDFLNTILTANEALPSAVKWLFDLLDEAAKQHGIVDPEVAHAWKSNSLPLRFWVNFIKNPDFMFDINKSTTVDSSLSVIAQTFMDSCSMTEHRLGKDSPSNKLLFAKDIPHYREKVGRFYTDVQRLPQITDQEMSSAMQQLSASHANEFDVIAALKELYIYVSKYYEQILEALETDAGCRKLHLAHRLENVAYTLEGEETSAC</sequence>
<dbReference type="InterPro" id="IPR016201">
    <property type="entry name" value="PSI"/>
</dbReference>
<evidence type="ECO:0000256" key="15">
    <source>
        <dbReference type="PROSITE-ProRule" id="PRU00352"/>
    </source>
</evidence>
<keyword evidence="4" id="KW-1003">Cell membrane</keyword>
<dbReference type="InterPro" id="IPR002165">
    <property type="entry name" value="Plexin_repeat"/>
</dbReference>
<dbReference type="Pfam" id="PF20170">
    <property type="entry name" value="Plexin_RBD"/>
    <property type="match status" value="1"/>
</dbReference>
<dbReference type="Gene3D" id="2.60.40.10">
    <property type="entry name" value="Immunoglobulins"/>
    <property type="match status" value="6"/>
</dbReference>
<evidence type="ECO:0000256" key="16">
    <source>
        <dbReference type="SAM" id="Phobius"/>
    </source>
</evidence>
<dbReference type="Pfam" id="PF08337">
    <property type="entry name" value="Plexin_cytopl"/>
    <property type="match status" value="1"/>
</dbReference>
<dbReference type="FunFam" id="2.60.40.10:FF:000071">
    <property type="entry name" value="Plexin A2"/>
    <property type="match status" value="1"/>
</dbReference>
<feature type="domain" description="Sema" evidence="17">
    <location>
        <begin position="66"/>
        <end position="548"/>
    </location>
</feature>
<keyword evidence="13" id="KW-0675">Receptor</keyword>
<dbReference type="Pfam" id="PF01833">
    <property type="entry name" value="TIG"/>
    <property type="match status" value="4"/>
</dbReference>
<dbReference type="FunFam" id="2.60.40.10:FF:000203">
    <property type="entry name" value="Plexin B2"/>
    <property type="match status" value="1"/>
</dbReference>
<evidence type="ECO:0000256" key="11">
    <source>
        <dbReference type="ARBA" id="ARBA00023136"/>
    </source>
</evidence>
<keyword evidence="14" id="KW-0325">Glycoprotein</keyword>
<dbReference type="InterPro" id="IPR031148">
    <property type="entry name" value="Plexin"/>
</dbReference>
<protein>
    <submittedName>
        <fullName evidence="18">Plexin-B</fullName>
    </submittedName>
</protein>
<dbReference type="FunFam" id="2.60.40.10:FF:000728">
    <property type="entry name" value="Plexin D1"/>
    <property type="match status" value="1"/>
</dbReference>
<evidence type="ECO:0000256" key="12">
    <source>
        <dbReference type="ARBA" id="ARBA00023157"/>
    </source>
</evidence>
<dbReference type="PANTHER" id="PTHR22625">
    <property type="entry name" value="PLEXIN"/>
    <property type="match status" value="1"/>
</dbReference>
<name>A0A195B0D4_9HYME</name>
<dbReference type="SUPFAM" id="SSF103575">
    <property type="entry name" value="Plexin repeat"/>
    <property type="match status" value="1"/>
</dbReference>
<dbReference type="Proteomes" id="UP000078540">
    <property type="component" value="Unassembled WGS sequence"/>
</dbReference>
<dbReference type="Pfam" id="PF01437">
    <property type="entry name" value="PSI"/>
    <property type="match status" value="1"/>
</dbReference>
<dbReference type="InterPro" id="IPR041362">
    <property type="entry name" value="TIG2_plexin"/>
</dbReference>
<proteinExistence type="inferred from homology"/>
<keyword evidence="8" id="KW-0221">Differentiation</keyword>
<dbReference type="Gene3D" id="1.10.506.10">
    <property type="entry name" value="GTPase Activation - p120gap, domain 1"/>
    <property type="match status" value="1"/>
</dbReference>
<evidence type="ECO:0000313" key="19">
    <source>
        <dbReference type="Proteomes" id="UP000078540"/>
    </source>
</evidence>
<dbReference type="InterPro" id="IPR013783">
    <property type="entry name" value="Ig-like_fold"/>
</dbReference>
<dbReference type="InterPro" id="IPR046800">
    <property type="entry name" value="Plexin_RBD"/>
</dbReference>
<dbReference type="FunFam" id="2.60.40.10:FF:001973">
    <property type="entry name" value="Plexin A4, B"/>
    <property type="match status" value="1"/>
</dbReference>
<comment type="similarity">
    <text evidence="2">Belongs to the plexin family.</text>
</comment>
<keyword evidence="3" id="KW-0217">Developmental protein</keyword>